<feature type="region of interest" description="Disordered" evidence="1">
    <location>
        <begin position="54"/>
        <end position="193"/>
    </location>
</feature>
<dbReference type="eggNOG" id="ENOG5033UUW">
    <property type="taxonomic scope" value="Bacteria"/>
</dbReference>
<dbReference type="STRING" id="1122247.GCA_000379865_02616"/>
<feature type="compositionally biased region" description="Basic and acidic residues" evidence="1">
    <location>
        <begin position="65"/>
        <end position="94"/>
    </location>
</feature>
<feature type="compositionally biased region" description="Basic and acidic residues" evidence="1">
    <location>
        <begin position="121"/>
        <end position="143"/>
    </location>
</feature>
<dbReference type="InterPro" id="IPR036629">
    <property type="entry name" value="YjbJ_sf"/>
</dbReference>
<dbReference type="RefSeq" id="WP_005624086.1">
    <property type="nucleotide sequence ID" value="NZ_AMRA01000013.1"/>
</dbReference>
<evidence type="ECO:0000313" key="3">
    <source>
        <dbReference type="Proteomes" id="UP000006265"/>
    </source>
</evidence>
<accession>K5BI09</accession>
<dbReference type="SUPFAM" id="SSF69047">
    <property type="entry name" value="Hypothetical protein YjbJ"/>
    <property type="match status" value="1"/>
</dbReference>
<dbReference type="AlphaFoldDB" id="K5BI09"/>
<gene>
    <name evidence="2" type="ORF">C731_0460</name>
</gene>
<comment type="caution">
    <text evidence="2">The sequence shown here is derived from an EMBL/GenBank/DDBJ whole genome shotgun (WGS) entry which is preliminary data.</text>
</comment>
<proteinExistence type="predicted"/>
<dbReference type="EMBL" id="AMRA01000013">
    <property type="protein sequence ID" value="EKF25501.1"/>
    <property type="molecule type" value="Genomic_DNA"/>
</dbReference>
<sequence length="193" mass="20906">MSANRAQRTRRGLLDSVRGKVKQIVGSVTGNDSLTTEGHLQEVVAHQRQAAEQADAVAAASAEQAEAKRLEAERTGAEQRAAVRAEAAARKQEIDAGQAAEQRAVRDTAHQDLAAGLSAAEQHERRRIQQAEAERRTEQRDAAADVTETLDEHRGAVRASAKVRAEADRLRAEADRLADQSDVPETGNFNEKS</sequence>
<evidence type="ECO:0000256" key="1">
    <source>
        <dbReference type="SAM" id="MobiDB-lite"/>
    </source>
</evidence>
<reference evidence="2 3" key="1">
    <citation type="journal article" date="2012" name="J. Bacteriol.">
        <title>Genome sequence of Mycobacterium hassiacum DSM 44199, a rare source of heat-stable mycobacterial proteins.</title>
        <authorList>
            <person name="Tiago I."/>
            <person name="Maranha A."/>
            <person name="Mendes V."/>
            <person name="Alarico S."/>
            <person name="Moynihan P.J."/>
            <person name="Clarke A.J."/>
            <person name="Macedo-Ribeiro S."/>
            <person name="Pereira P.J."/>
            <person name="Empadinhas N."/>
        </authorList>
    </citation>
    <scope>NUCLEOTIDE SEQUENCE [LARGE SCALE GENOMIC DNA]</scope>
    <source>
        <strain evidence="3">DSM 44199 / CIP 105218 / JCM 12690 / 3849</strain>
    </source>
</reference>
<protein>
    <submittedName>
        <fullName evidence="2">Putative csbD-like protein</fullName>
    </submittedName>
</protein>
<feature type="compositionally biased region" description="Basic and acidic residues" evidence="1">
    <location>
        <begin position="163"/>
        <end position="179"/>
    </location>
</feature>
<keyword evidence="3" id="KW-1185">Reference proteome</keyword>
<organism evidence="2 3">
    <name type="scientific">Mycolicibacterium hassiacum (strain DSM 44199 / CIP 105218 / JCM 12690 / 3849)</name>
    <name type="common">Mycobacterium hassiacum</name>
    <dbReference type="NCBI Taxonomy" id="1122247"/>
    <lineage>
        <taxon>Bacteria</taxon>
        <taxon>Bacillati</taxon>
        <taxon>Actinomycetota</taxon>
        <taxon>Actinomycetes</taxon>
        <taxon>Mycobacteriales</taxon>
        <taxon>Mycobacteriaceae</taxon>
        <taxon>Mycolicibacterium</taxon>
    </lineage>
</organism>
<dbReference type="Proteomes" id="UP000006265">
    <property type="component" value="Unassembled WGS sequence"/>
</dbReference>
<dbReference type="OrthoDB" id="4633813at2"/>
<name>K5BI09_MYCHD</name>
<feature type="compositionally biased region" description="Low complexity" evidence="1">
    <location>
        <begin position="54"/>
        <end position="64"/>
    </location>
</feature>
<dbReference type="PATRIC" id="fig|1122247.3.peg.440"/>
<evidence type="ECO:0000313" key="2">
    <source>
        <dbReference type="EMBL" id="EKF25501.1"/>
    </source>
</evidence>